<dbReference type="AlphaFoldDB" id="J3ESX4"/>
<feature type="compositionally biased region" description="Acidic residues" evidence="1">
    <location>
        <begin position="26"/>
        <end position="36"/>
    </location>
</feature>
<evidence type="ECO:0000313" key="2">
    <source>
        <dbReference type="EMBL" id="EJN57112.1"/>
    </source>
</evidence>
<dbReference type="Proteomes" id="UP000007813">
    <property type="component" value="Unassembled WGS sequence"/>
</dbReference>
<dbReference type="EMBL" id="ALJD01000016">
    <property type="protein sequence ID" value="EJN57112.1"/>
    <property type="molecule type" value="Genomic_DNA"/>
</dbReference>
<dbReference type="PATRIC" id="fig|1210908.3.peg.4202"/>
<gene>
    <name evidence="2" type="ORF">HSB1_44980</name>
</gene>
<evidence type="ECO:0000256" key="1">
    <source>
        <dbReference type="SAM" id="MobiDB-lite"/>
    </source>
</evidence>
<feature type="compositionally biased region" description="Low complexity" evidence="1">
    <location>
        <begin position="37"/>
        <end position="68"/>
    </location>
</feature>
<name>J3ESX4_9EURY</name>
<organism evidence="2 3">
    <name type="scientific">Halogranum salarium B-1</name>
    <dbReference type="NCBI Taxonomy" id="1210908"/>
    <lineage>
        <taxon>Archaea</taxon>
        <taxon>Methanobacteriati</taxon>
        <taxon>Methanobacteriota</taxon>
        <taxon>Stenosarchaea group</taxon>
        <taxon>Halobacteria</taxon>
        <taxon>Halobacteriales</taxon>
        <taxon>Haloferacaceae</taxon>
    </lineage>
</organism>
<dbReference type="PROSITE" id="PS51257">
    <property type="entry name" value="PROKAR_LIPOPROTEIN"/>
    <property type="match status" value="1"/>
</dbReference>
<accession>J3ESX4</accession>
<feature type="region of interest" description="Disordered" evidence="1">
    <location>
        <begin position="1"/>
        <end position="83"/>
    </location>
</feature>
<proteinExistence type="predicted"/>
<evidence type="ECO:0000313" key="3">
    <source>
        <dbReference type="Proteomes" id="UP000007813"/>
    </source>
</evidence>
<sequence length="232" mass="23760">MRSGGLATVALLAGCTSGGSGSTDEPTSEEPTDEPTSESPTTEAPTTDSPPGGNGTGTDDPSGGTRPAGTGGPGIIVAQTDDDTDLPVSHAVEVTKEAATEEYPPQLRVTLTNESDETVQVGEGRAVVFAYVTSDSDQLTLLPADGDYPAEAGCWRLTEGIAVTEEYRILTIEAGESVTQLLDVYGTPNGDGCLPVGEHRFETSYTVARGEDGLSGGDGGEEGSWGFSVLLE</sequence>
<reference evidence="2 3" key="1">
    <citation type="journal article" date="2012" name="J. Bacteriol.">
        <title>Draft Genome Sequence of the Extremely Halophilic Archaeon Halogranum salarium B-1T.</title>
        <authorList>
            <person name="Kim K.K."/>
            <person name="Lee K.C."/>
            <person name="Lee J.S."/>
        </authorList>
    </citation>
    <scope>NUCLEOTIDE SEQUENCE [LARGE SCALE GENOMIC DNA]</scope>
    <source>
        <strain evidence="2 3">B-1</strain>
    </source>
</reference>
<protein>
    <submittedName>
        <fullName evidence="2">Uncharacterized protein</fullName>
    </submittedName>
</protein>
<dbReference type="eggNOG" id="arCOG09074">
    <property type="taxonomic scope" value="Archaea"/>
</dbReference>
<comment type="caution">
    <text evidence="2">The sequence shown here is derived from an EMBL/GenBank/DDBJ whole genome shotgun (WGS) entry which is preliminary data.</text>
</comment>